<dbReference type="EMBL" id="LT670846">
    <property type="protein sequence ID" value="SHK50585.1"/>
    <property type="molecule type" value="Genomic_DNA"/>
</dbReference>
<name>A0A1M6T0V0_9AQUI</name>
<dbReference type="InterPro" id="IPR039104">
    <property type="entry name" value="6PGL"/>
</dbReference>
<dbReference type="Pfam" id="PF01182">
    <property type="entry name" value="Glucosamine_iso"/>
    <property type="match status" value="1"/>
</dbReference>
<evidence type="ECO:0000259" key="1">
    <source>
        <dbReference type="Pfam" id="PF01182"/>
    </source>
</evidence>
<dbReference type="STRING" id="381751.SAMN05444391_1251"/>
<accession>A0A1M6T0V0</accession>
<dbReference type="PANTHER" id="PTHR11054">
    <property type="entry name" value="6-PHOSPHOGLUCONOLACTONASE"/>
    <property type="match status" value="1"/>
</dbReference>
<dbReference type="SUPFAM" id="SSF100950">
    <property type="entry name" value="NagB/RpiA/CoA transferase-like"/>
    <property type="match status" value="1"/>
</dbReference>
<dbReference type="AlphaFoldDB" id="A0A1M6T0V0"/>
<dbReference type="OrthoDB" id="9810967at2"/>
<sequence>MEGSGLYRVFPIKNVEDLLHRYIRRLSSVFIQRHGRFRVALAGGKTPLDLYSMLALDWERINLYLTDERYSYEKSNCRAISQRIKGKLICPDLSKDLESCALEYSRLLPERLDFVLLGVGEDGHTASLFEGIPCRYITPKVCISKRPDGLWGVSLTYEYISSSCQVAFFVKGEEKKKVLEKLLSGVPMPATRIKTTRKVLIFTDLSLSKT</sequence>
<feature type="domain" description="Glucosamine/galactosamine-6-phosphate isomerase" evidence="1">
    <location>
        <begin position="19"/>
        <end position="198"/>
    </location>
</feature>
<evidence type="ECO:0000313" key="3">
    <source>
        <dbReference type="Proteomes" id="UP000189810"/>
    </source>
</evidence>
<keyword evidence="3" id="KW-1185">Reference proteome</keyword>
<dbReference type="PANTHER" id="PTHR11054:SF0">
    <property type="entry name" value="6-PHOSPHOGLUCONOLACTONASE"/>
    <property type="match status" value="1"/>
</dbReference>
<dbReference type="GO" id="GO:0005975">
    <property type="term" value="P:carbohydrate metabolic process"/>
    <property type="evidence" value="ECO:0007669"/>
    <property type="project" value="InterPro"/>
</dbReference>
<organism evidence="2 3">
    <name type="scientific">Thermocrinis minervae</name>
    <dbReference type="NCBI Taxonomy" id="381751"/>
    <lineage>
        <taxon>Bacteria</taxon>
        <taxon>Pseudomonadati</taxon>
        <taxon>Aquificota</taxon>
        <taxon>Aquificia</taxon>
        <taxon>Aquificales</taxon>
        <taxon>Aquificaceae</taxon>
        <taxon>Thermocrinis</taxon>
    </lineage>
</organism>
<evidence type="ECO:0000313" key="2">
    <source>
        <dbReference type="EMBL" id="SHK50585.1"/>
    </source>
</evidence>
<protein>
    <submittedName>
        <fullName evidence="2">6-phosphogluconolactonase</fullName>
    </submittedName>
</protein>
<reference evidence="2 3" key="1">
    <citation type="submission" date="2016-11" db="EMBL/GenBank/DDBJ databases">
        <authorList>
            <person name="Jaros S."/>
            <person name="Januszkiewicz K."/>
            <person name="Wedrychowicz H."/>
        </authorList>
    </citation>
    <scope>NUCLEOTIDE SEQUENCE [LARGE SCALE GENOMIC DNA]</scope>
    <source>
        <strain evidence="2 3">DSM 19557</strain>
    </source>
</reference>
<dbReference type="InterPro" id="IPR037171">
    <property type="entry name" value="NagB/RpiA_transferase-like"/>
</dbReference>
<proteinExistence type="predicted"/>
<dbReference type="Proteomes" id="UP000189810">
    <property type="component" value="Chromosome I"/>
</dbReference>
<dbReference type="Gene3D" id="3.40.50.1360">
    <property type="match status" value="1"/>
</dbReference>
<gene>
    <name evidence="2" type="ORF">SAMN05444391_1251</name>
</gene>
<dbReference type="InterPro" id="IPR006148">
    <property type="entry name" value="Glc/Gal-6P_isomerase"/>
</dbReference>